<feature type="compositionally biased region" description="Basic and acidic residues" evidence="1">
    <location>
        <begin position="83"/>
        <end position="92"/>
    </location>
</feature>
<comment type="caution">
    <text evidence="2">The sequence shown here is derived from an EMBL/GenBank/DDBJ whole genome shotgun (WGS) entry which is preliminary data.</text>
</comment>
<accession>A0A9W5VPQ3</accession>
<dbReference type="EMBL" id="AHFK01000104">
    <property type="protein sequence ID" value="EOQ01569.1"/>
    <property type="molecule type" value="Genomic_DNA"/>
</dbReference>
<sequence length="156" mass="17151">MIKTLLAGTVLSTGLFASGVWGTEDIKKDEKVDKTKYSETIKIQEGTDSHQMKSGKVQAAYKNEDGTFTVKEIDESEIPADGVKAEQGERPAKPMKATRHADGTFTIQEIDESEIPEDRVPAQPVDGEVKKGELENSRPAPENPEDQPTKVERQPV</sequence>
<dbReference type="AlphaFoldDB" id="A0A9W5VPQ3"/>
<proteinExistence type="predicted"/>
<reference evidence="2 3" key="1">
    <citation type="submission" date="2012-12" db="EMBL/GenBank/DDBJ databases">
        <title>The Genome Sequence of Bacillus cereus VD184.</title>
        <authorList>
            <consortium name="The Broad Institute Genome Sequencing Platform"/>
            <consortium name="The Broad Institute Genome Sequencing Center for Infectious Disease"/>
            <person name="Feldgarden M."/>
            <person name="Van der Auwera G.A."/>
            <person name="Mahillon J."/>
            <person name="Duprez V."/>
            <person name="Timmery S."/>
            <person name="Mattelet C."/>
            <person name="Dierick K."/>
            <person name="Sun M."/>
            <person name="Yu Z."/>
            <person name="Zhu L."/>
            <person name="Hu X."/>
            <person name="Shank E.B."/>
            <person name="Swiecicka I."/>
            <person name="Hansen B.M."/>
            <person name="Andrup L."/>
            <person name="Walker B."/>
            <person name="Young S.K."/>
            <person name="Zeng Q."/>
            <person name="Gargeya S."/>
            <person name="Fitzgerald M."/>
            <person name="Haas B."/>
            <person name="Abouelleil A."/>
            <person name="Alvarado L."/>
            <person name="Arachchi H.M."/>
            <person name="Berlin A.M."/>
            <person name="Chapman S.B."/>
            <person name="Dewar J."/>
            <person name="Goldberg J."/>
            <person name="Griggs A."/>
            <person name="Gujja S."/>
            <person name="Hansen M."/>
            <person name="Howarth C."/>
            <person name="Imamovic A."/>
            <person name="Larimer J."/>
            <person name="McCowan C."/>
            <person name="Murphy C."/>
            <person name="Neiman D."/>
            <person name="Pearson M."/>
            <person name="Priest M."/>
            <person name="Roberts A."/>
            <person name="Saif S."/>
            <person name="Shea T."/>
            <person name="Sisk P."/>
            <person name="Sykes S."/>
            <person name="Wortman J."/>
            <person name="Nusbaum C."/>
            <person name="Birren B."/>
        </authorList>
    </citation>
    <scope>NUCLEOTIDE SEQUENCE [LARGE SCALE GENOMIC DNA]</scope>
    <source>
        <strain evidence="2 3">VD184</strain>
    </source>
</reference>
<evidence type="ECO:0000313" key="3">
    <source>
        <dbReference type="Proteomes" id="UP000014028"/>
    </source>
</evidence>
<evidence type="ECO:0000256" key="1">
    <source>
        <dbReference type="SAM" id="MobiDB-lite"/>
    </source>
</evidence>
<protein>
    <submittedName>
        <fullName evidence="2">Uncharacterized protein</fullName>
    </submittedName>
</protein>
<gene>
    <name evidence="2" type="ORF">IKC_06479</name>
</gene>
<feature type="compositionally biased region" description="Basic and acidic residues" evidence="1">
    <location>
        <begin position="147"/>
        <end position="156"/>
    </location>
</feature>
<organism evidence="2 3">
    <name type="scientific">Bacillus cereus VD184</name>
    <dbReference type="NCBI Taxonomy" id="1053242"/>
    <lineage>
        <taxon>Bacteria</taxon>
        <taxon>Bacillati</taxon>
        <taxon>Bacillota</taxon>
        <taxon>Bacilli</taxon>
        <taxon>Bacillales</taxon>
        <taxon>Bacillaceae</taxon>
        <taxon>Bacillus</taxon>
        <taxon>Bacillus cereus group</taxon>
    </lineage>
</organism>
<feature type="region of interest" description="Disordered" evidence="1">
    <location>
        <begin position="75"/>
        <end position="156"/>
    </location>
</feature>
<dbReference type="Proteomes" id="UP000014028">
    <property type="component" value="Unassembled WGS sequence"/>
</dbReference>
<feature type="compositionally biased region" description="Basic and acidic residues" evidence="1">
    <location>
        <begin position="127"/>
        <end position="136"/>
    </location>
</feature>
<evidence type="ECO:0000313" key="2">
    <source>
        <dbReference type="EMBL" id="EOQ01569.1"/>
    </source>
</evidence>
<name>A0A9W5VPQ3_BACCE</name>
<dbReference type="RefSeq" id="WP_016123953.1">
    <property type="nucleotide sequence ID" value="NZ_KB976847.1"/>
</dbReference>